<dbReference type="InterPro" id="IPR014729">
    <property type="entry name" value="Rossmann-like_a/b/a_fold"/>
</dbReference>
<reference evidence="2 3" key="1">
    <citation type="journal article" date="2009" name="PLoS ONE">
        <title>Methylobacterium genome sequences: a reference blueprint to investigate microbial metabolism of C1 compounds from natural and industrial sources.</title>
        <authorList>
            <person name="Vuilleumier S."/>
            <person name="Chistoserdova L."/>
            <person name="Lee M.-C."/>
            <person name="Bringel F."/>
            <person name="Lajus A."/>
            <person name="Zhou Y."/>
            <person name="Gourion B."/>
            <person name="Barbe V."/>
            <person name="Chang J."/>
            <person name="Cruveiller S."/>
            <person name="Dossat C."/>
            <person name="Gillett W."/>
            <person name="Gruffaz C."/>
            <person name="Haugen E."/>
            <person name="Hourcade E."/>
            <person name="Levy R."/>
            <person name="Mangenot S."/>
            <person name="Muller E."/>
            <person name="Nadalig T."/>
            <person name="Pagni M."/>
            <person name="Penny C."/>
            <person name="Peyraud R."/>
            <person name="Robinson D.G."/>
            <person name="Roche D."/>
            <person name="Rouy Z."/>
            <person name="Saenampechek C."/>
            <person name="Salvignol G."/>
            <person name="Vallenet D."/>
            <person name="Wu Z."/>
            <person name="Marx C.J."/>
            <person name="Vorholt J.A."/>
            <person name="Olson M.V."/>
            <person name="Kaul R."/>
            <person name="Weissenbach J."/>
            <person name="Medigue C."/>
            <person name="Lidstrom M.E."/>
        </authorList>
    </citation>
    <scope>NUCLEOTIDE SEQUENCE [LARGE SCALE GENOMIC DNA]</scope>
    <source>
        <strain evidence="3">ATCC 14718 / DSM 1338 / JCM 2805 / NCIMB 9133 / AM1</strain>
    </source>
</reference>
<dbReference type="KEGG" id="mea:Mex_2p1281"/>
<keyword evidence="3" id="KW-1185">Reference proteome</keyword>
<protein>
    <recommendedName>
        <fullName evidence="1">Phosphoadenosine phosphosulphate reductase domain-containing protein</fullName>
    </recommendedName>
</protein>
<sequence length="398" mass="45352">MTPMNIDIAETIRELVNKGALFAVNHSAGKDSQVLLQVVREVVPADQIVVIHADLSEVEWNGTLEHARKDSEGLEFRVVKARYKDGSTKTLLNLAEKREMFPDKANRWCTSDLKRDPIARAIRAYLEEPGKEHLKASKIVVSCMGMRADESPDRAKLLPFERNERASNSKREWYDWLPIHDMKLEQVWKVLEAKGRDPHWAYKVGMSRLSCAFCILSNKSDLRTAALYNPELFKTYVELERQHGRSMLMPKKGLPQYLETVVGMDTEQVAQAMQRREAGESHFVRIEDEDGTHYIDVLDPACAHRTFHTHFGEASKESFLSGEPAFLVVDRNFAAYLTKDEIVSLMAGTMPADDMDKLRAEFGNFFLASEERFEMMPHSMPPAPTLVEAAEYIAPCMR</sequence>
<geneLocation type="plasmid" evidence="2 3">
    <name>megaplasmid</name>
</geneLocation>
<dbReference type="Pfam" id="PF01507">
    <property type="entry name" value="PAPS_reduct"/>
    <property type="match status" value="1"/>
</dbReference>
<dbReference type="SUPFAM" id="SSF52402">
    <property type="entry name" value="Adenine nucleotide alpha hydrolases-like"/>
    <property type="match status" value="1"/>
</dbReference>
<name>C5B6E0_METEA</name>
<organism evidence="2 3">
    <name type="scientific">Methylorubrum extorquens (strain ATCC 14718 / DSM 1338 / JCM 2805 / NCIMB 9133 / AM1)</name>
    <name type="common">Methylobacterium extorquens</name>
    <dbReference type="NCBI Taxonomy" id="272630"/>
    <lineage>
        <taxon>Bacteria</taxon>
        <taxon>Pseudomonadati</taxon>
        <taxon>Pseudomonadota</taxon>
        <taxon>Alphaproteobacteria</taxon>
        <taxon>Hyphomicrobiales</taxon>
        <taxon>Methylobacteriaceae</taxon>
        <taxon>Methylorubrum</taxon>
    </lineage>
</organism>
<dbReference type="Gene3D" id="3.40.50.620">
    <property type="entry name" value="HUPs"/>
    <property type="match status" value="1"/>
</dbReference>
<evidence type="ECO:0000313" key="2">
    <source>
        <dbReference type="EMBL" id="ACS44022.1"/>
    </source>
</evidence>
<dbReference type="AlphaFoldDB" id="C5B6E0"/>
<dbReference type="PANTHER" id="PTHR43196:SF2">
    <property type="entry name" value="PHOSPHOADENOSINE PHOSPHOSULFATE REDUCTASE"/>
    <property type="match status" value="1"/>
</dbReference>
<accession>C5B6E0</accession>
<gene>
    <name evidence="2" type="ordered locus">MexAM1_META2p1281</name>
</gene>
<dbReference type="RefSeq" id="WP_003595979.1">
    <property type="nucleotide sequence ID" value="NC_012811.1"/>
</dbReference>
<proteinExistence type="predicted"/>
<feature type="domain" description="Phosphoadenosine phosphosulphate reductase" evidence="1">
    <location>
        <begin position="24"/>
        <end position="215"/>
    </location>
</feature>
<dbReference type="Proteomes" id="UP000009081">
    <property type="component" value="Plasmid megaplasmid"/>
</dbReference>
<dbReference type="HOGENOM" id="CLU_692243_0_0_5"/>
<dbReference type="InterPro" id="IPR050128">
    <property type="entry name" value="Sulfate_adenylyltrnsfr_sub2"/>
</dbReference>
<dbReference type="PANTHER" id="PTHR43196">
    <property type="entry name" value="SULFATE ADENYLYLTRANSFERASE SUBUNIT 2"/>
    <property type="match status" value="1"/>
</dbReference>
<dbReference type="GO" id="GO:0003824">
    <property type="term" value="F:catalytic activity"/>
    <property type="evidence" value="ECO:0007669"/>
    <property type="project" value="InterPro"/>
</dbReference>
<dbReference type="InterPro" id="IPR002500">
    <property type="entry name" value="PAPS_reduct_dom"/>
</dbReference>
<dbReference type="OrthoDB" id="7574889at2"/>
<keyword evidence="2" id="KW-0614">Plasmid</keyword>
<evidence type="ECO:0000259" key="1">
    <source>
        <dbReference type="Pfam" id="PF01507"/>
    </source>
</evidence>
<dbReference type="EMBL" id="CP001511">
    <property type="protein sequence ID" value="ACS44022.1"/>
    <property type="molecule type" value="Genomic_DNA"/>
</dbReference>
<evidence type="ECO:0000313" key="3">
    <source>
        <dbReference type="Proteomes" id="UP000009081"/>
    </source>
</evidence>